<dbReference type="Ensembl" id="ENSSSCT00050013190.1">
    <property type="protein sequence ID" value="ENSSSCP00050005462.1"/>
    <property type="gene ID" value="ENSSSCG00050009761.1"/>
</dbReference>
<dbReference type="GeneID" id="102162664"/>
<accession>A0A8D0RBQ3</accession>
<dbReference type="Pfam" id="PF08736">
    <property type="entry name" value="FA"/>
    <property type="match status" value="1"/>
</dbReference>
<dbReference type="Proteomes" id="UP000694727">
    <property type="component" value="Unplaced"/>
</dbReference>
<dbReference type="CDD" id="cd13193">
    <property type="entry name" value="FERM_C_FARP1-like"/>
    <property type="match status" value="1"/>
</dbReference>
<dbReference type="Ensembl" id="ENSSSCT00065013469.1">
    <property type="protein sequence ID" value="ENSSSCP00065005498.1"/>
    <property type="gene ID" value="ENSSSCG00065010120.1"/>
</dbReference>
<dbReference type="InterPro" id="IPR000299">
    <property type="entry name" value="FERM_domain"/>
</dbReference>
<dbReference type="CDD" id="cd17188">
    <property type="entry name" value="FERM_F1_FRMD7"/>
    <property type="match status" value="1"/>
</dbReference>
<dbReference type="RefSeq" id="XP_020936156.1">
    <property type="nucleotide sequence ID" value="XM_021080497.1"/>
</dbReference>
<dbReference type="GO" id="GO:0005829">
    <property type="term" value="C:cytosol"/>
    <property type="evidence" value="ECO:0007669"/>
    <property type="project" value="Ensembl"/>
</dbReference>
<dbReference type="InterPro" id="IPR029071">
    <property type="entry name" value="Ubiquitin-like_domsf"/>
</dbReference>
<dbReference type="InterPro" id="IPR019748">
    <property type="entry name" value="FERM_central"/>
</dbReference>
<dbReference type="Gene3D" id="1.20.80.10">
    <property type="match status" value="1"/>
</dbReference>
<dbReference type="Ensembl" id="ENSSSCT00055008701.1">
    <property type="protein sequence ID" value="ENSSSCP00055006877.1"/>
    <property type="gene ID" value="ENSSSCG00055004397.1"/>
</dbReference>
<protein>
    <submittedName>
        <fullName evidence="3">FERM domain containing 7</fullName>
    </submittedName>
</protein>
<dbReference type="SMR" id="A0A8D0RBQ3"/>
<dbReference type="GO" id="GO:0030426">
    <property type="term" value="C:growth cone"/>
    <property type="evidence" value="ECO:0007669"/>
    <property type="project" value="Ensembl"/>
</dbReference>
<dbReference type="Ensembl" id="ENSSSCT00025032929.1">
    <property type="protein sequence ID" value="ENSSSCP00025013744.1"/>
    <property type="gene ID" value="ENSSSCG00025024315.1"/>
</dbReference>
<dbReference type="Ensembl" id="ENSSSCT00030055692.1">
    <property type="protein sequence ID" value="ENSSSCP00030025402.1"/>
    <property type="gene ID" value="ENSSSCG00030039990.1"/>
</dbReference>
<reference evidence="3" key="1">
    <citation type="submission" date="2025-05" db="UniProtKB">
        <authorList>
            <consortium name="Ensembl"/>
        </authorList>
    </citation>
    <scope>IDENTIFICATION</scope>
</reference>
<dbReference type="InterPro" id="IPR035963">
    <property type="entry name" value="FERM_2"/>
</dbReference>
<proteinExistence type="predicted"/>
<dbReference type="PROSITE" id="PS00660">
    <property type="entry name" value="FERM_1"/>
    <property type="match status" value="1"/>
</dbReference>
<dbReference type="Proteomes" id="UP000694725">
    <property type="component" value="Unplaced"/>
</dbReference>
<feature type="region of interest" description="Disordered" evidence="1">
    <location>
        <begin position="392"/>
        <end position="413"/>
    </location>
</feature>
<feature type="region of interest" description="Disordered" evidence="1">
    <location>
        <begin position="553"/>
        <end position="595"/>
    </location>
</feature>
<dbReference type="Gene3D" id="2.30.29.30">
    <property type="entry name" value="Pleckstrin-homology domain (PH domain)/Phosphotyrosine-binding domain (PTB)"/>
    <property type="match status" value="1"/>
</dbReference>
<dbReference type="CDD" id="cd14473">
    <property type="entry name" value="FERM_B-lobe"/>
    <property type="match status" value="1"/>
</dbReference>
<dbReference type="Proteomes" id="UP000694720">
    <property type="component" value="Unplaced"/>
</dbReference>
<dbReference type="PRINTS" id="PR00935">
    <property type="entry name" value="BAND41"/>
</dbReference>
<dbReference type="Proteomes" id="UP000694571">
    <property type="component" value="Unplaced"/>
</dbReference>
<dbReference type="GO" id="GO:0051057">
    <property type="term" value="P:positive regulation of small GTPase mediated signal transduction"/>
    <property type="evidence" value="ECO:0007669"/>
    <property type="project" value="Ensembl"/>
</dbReference>
<dbReference type="AlphaFoldDB" id="A0A8D0RBQ3"/>
<dbReference type="SUPFAM" id="SSF54236">
    <property type="entry name" value="Ubiquitin-like"/>
    <property type="match status" value="1"/>
</dbReference>
<dbReference type="Proteomes" id="UP000694728">
    <property type="component" value="Unplaced"/>
</dbReference>
<dbReference type="Proteomes" id="UP000694570">
    <property type="component" value="Unplaced"/>
</dbReference>
<evidence type="ECO:0000313" key="4">
    <source>
        <dbReference type="Proteomes" id="UP000694727"/>
    </source>
</evidence>
<dbReference type="InterPro" id="IPR014847">
    <property type="entry name" value="FA"/>
</dbReference>
<dbReference type="SMART" id="SM01196">
    <property type="entry name" value="FERM_C"/>
    <property type="match status" value="1"/>
</dbReference>
<dbReference type="FunFam" id="2.30.29.30:FF:000002">
    <property type="entry name" value="Band 4.1-like protein 5 isoform 1"/>
    <property type="match status" value="1"/>
</dbReference>
<dbReference type="Pfam" id="PF09379">
    <property type="entry name" value="FERM_N"/>
    <property type="match status" value="1"/>
</dbReference>
<dbReference type="GO" id="GO:0010592">
    <property type="term" value="P:positive regulation of lamellipodium assembly"/>
    <property type="evidence" value="ECO:0007669"/>
    <property type="project" value="Ensembl"/>
</dbReference>
<dbReference type="Ensembl" id="ENSSSCT00045030717.1">
    <property type="protein sequence ID" value="ENSSSCP00045021298.1"/>
    <property type="gene ID" value="ENSSSCG00045018029.1"/>
</dbReference>
<dbReference type="GO" id="GO:0010975">
    <property type="term" value="P:regulation of neuron projection development"/>
    <property type="evidence" value="ECO:0007669"/>
    <property type="project" value="Ensembl"/>
</dbReference>
<sequence length="714" mass="81288">MLHLKVQFLDDSQKIFVVDQKSSGKALFNLSCSHLNLAEKEYFGLEFCSHSGNTVWLELLKPITKQVKNPKEVVFKFMVKFFPVDPGHLREELTRYLFTLQIKKDLALGRLPCSDNCTALMVSHILQSELGDFHEETDRKHLARTRYLPNQDDLESKIVHFHQKHIGRSPAESDILLLDIARKLDMYGIRPHPASDGEGMQIHLAVAHMGVLVLRGNTKINTFNWAKIRKLSFKRKHFLIKLHANILVLCKDTLEFTMASRDACKAFWKTCVEYHAFFRLSEEPKSKPKTLLCSKGSSFRYSGRTQRQLLEYGKKGRLKSLPFERKHHPSQYHERQCRSSPDLLSDVSKQVEDLRLAYGSGYYRNVNGVHASEPVLDSRRRNSAVEVTFAAELERSRPEADPTSLHPSQSSSSFPFLYTDPVFNTDPDPDTAPRDYFEERSPLTSFQTSRKFADNHLSTCSGLTSKVSPARQLTYTDVPYIPCTGQQVDIMPPQVFFYVDRPPQVPRRSPLMAEERERPGSCLQPTAVKPAKRSPRNIRMKSIQQDFQELQEAKARTTGRSNISVDLEGDNPTCDDAFAGNSQEQPPKRSQSQSDMKTIRFPFGSEFRPLGPCPALSRKADLFTYMFAEQAFPPVLMDQGATERYVASESSDSESEILKPDYCSLYGKGIRSPMARIRLSSGSLQLDEEDEEVSFNTPAAEDRTLQKPCNYFLA</sequence>
<feature type="compositionally biased region" description="Low complexity" evidence="1">
    <location>
        <begin position="404"/>
        <end position="413"/>
    </location>
</feature>
<dbReference type="GO" id="GO:0005886">
    <property type="term" value="C:plasma membrane"/>
    <property type="evidence" value="ECO:0007669"/>
    <property type="project" value="Ensembl"/>
</dbReference>
<dbReference type="InterPro" id="IPR041788">
    <property type="entry name" value="FARP1/FARP2/FRMD7_FERM_C"/>
</dbReference>
<dbReference type="PANTHER" id="PTHR45858">
    <property type="entry name" value="FERM DOMAIN CONTAINING PROTEIN"/>
    <property type="match status" value="1"/>
</dbReference>
<dbReference type="PANTHER" id="PTHR45858:SF1">
    <property type="entry name" value="FERM DOMAIN-CONTAINING PROTEIN 7"/>
    <property type="match status" value="1"/>
</dbReference>
<dbReference type="InterPro" id="IPR011993">
    <property type="entry name" value="PH-like_dom_sf"/>
</dbReference>
<dbReference type="InterPro" id="IPR051835">
    <property type="entry name" value="RAC1-GEF"/>
</dbReference>
<dbReference type="InterPro" id="IPR018979">
    <property type="entry name" value="FERM_N"/>
</dbReference>
<dbReference type="InterPro" id="IPR019747">
    <property type="entry name" value="FERM_CS"/>
</dbReference>
<name>A0A8D0RBQ3_PIG</name>
<feature type="domain" description="FERM" evidence="2">
    <location>
        <begin position="2"/>
        <end position="282"/>
    </location>
</feature>
<feature type="compositionally biased region" description="Polar residues" evidence="1">
    <location>
        <begin position="580"/>
        <end position="595"/>
    </location>
</feature>
<dbReference type="InterPro" id="IPR018980">
    <property type="entry name" value="FERM_PH-like_C"/>
</dbReference>
<dbReference type="Pfam" id="PF00373">
    <property type="entry name" value="FERM_M"/>
    <property type="match status" value="1"/>
</dbReference>
<dbReference type="GO" id="GO:0005654">
    <property type="term" value="C:nucleoplasm"/>
    <property type="evidence" value="ECO:0007669"/>
    <property type="project" value="Ensembl"/>
</dbReference>
<dbReference type="OrthoDB" id="9990815at2759"/>
<evidence type="ECO:0000256" key="1">
    <source>
        <dbReference type="SAM" id="MobiDB-lite"/>
    </source>
</evidence>
<dbReference type="Ensembl" id="ENSSSCT00035076861.1">
    <property type="protein sequence ID" value="ENSSSCP00035031415.1"/>
    <property type="gene ID" value="ENSSSCG00035057453.1"/>
</dbReference>
<organism evidence="3 4">
    <name type="scientific">Sus scrofa</name>
    <name type="common">Pig</name>
    <dbReference type="NCBI Taxonomy" id="9823"/>
    <lineage>
        <taxon>Eukaryota</taxon>
        <taxon>Metazoa</taxon>
        <taxon>Chordata</taxon>
        <taxon>Craniata</taxon>
        <taxon>Vertebrata</taxon>
        <taxon>Euteleostomi</taxon>
        <taxon>Mammalia</taxon>
        <taxon>Eutheria</taxon>
        <taxon>Laurasiatheria</taxon>
        <taxon>Artiodactyla</taxon>
        <taxon>Suina</taxon>
        <taxon>Suidae</taxon>
        <taxon>Sus</taxon>
    </lineage>
</organism>
<evidence type="ECO:0000259" key="2">
    <source>
        <dbReference type="PROSITE" id="PS50057"/>
    </source>
</evidence>
<evidence type="ECO:0000313" key="3">
    <source>
        <dbReference type="Ensembl" id="ENSSSCP00025013744.1"/>
    </source>
</evidence>
<feature type="region of interest" description="Disordered" evidence="1">
    <location>
        <begin position="512"/>
        <end position="538"/>
    </location>
</feature>
<dbReference type="Gene3D" id="3.10.20.90">
    <property type="entry name" value="Phosphatidylinositol 3-kinase Catalytic Subunit, Chain A, domain 1"/>
    <property type="match status" value="1"/>
</dbReference>
<dbReference type="GO" id="GO:0051497">
    <property type="term" value="P:negative regulation of stress fiber assembly"/>
    <property type="evidence" value="ECO:0007669"/>
    <property type="project" value="Ensembl"/>
</dbReference>
<dbReference type="SMART" id="SM01195">
    <property type="entry name" value="FA"/>
    <property type="match status" value="1"/>
</dbReference>
<dbReference type="CTD" id="90167"/>
<dbReference type="InterPro" id="IPR019749">
    <property type="entry name" value="Band_41_domain"/>
</dbReference>
<gene>
    <name evidence="3" type="primary">FRMD7</name>
</gene>
<dbReference type="PROSITE" id="PS50057">
    <property type="entry name" value="FERM_3"/>
    <property type="match status" value="1"/>
</dbReference>
<dbReference type="InterPro" id="IPR014352">
    <property type="entry name" value="FERM/acyl-CoA-bd_prot_sf"/>
</dbReference>
<dbReference type="FunFam" id="3.10.20.90:FF:000040">
    <property type="entry name" value="FERM, RhoGEF and pleckstrin domain-containing protein"/>
    <property type="match status" value="1"/>
</dbReference>
<dbReference type="SMART" id="SM00295">
    <property type="entry name" value="B41"/>
    <property type="match status" value="1"/>
</dbReference>
<dbReference type="KEGG" id="ssc:102162664"/>
<dbReference type="GO" id="GO:0043025">
    <property type="term" value="C:neuronal cell body"/>
    <property type="evidence" value="ECO:0007669"/>
    <property type="project" value="Ensembl"/>
</dbReference>
<dbReference type="Proteomes" id="UP000694724">
    <property type="component" value="Unplaced"/>
</dbReference>
<dbReference type="FunFam" id="1.20.80.10:FF:000005">
    <property type="entry name" value="FERM, RhoGEF and pleckstrin domain-containing protein 1"/>
    <property type="match status" value="1"/>
</dbReference>
<dbReference type="SUPFAM" id="SSF50729">
    <property type="entry name" value="PH domain-like"/>
    <property type="match status" value="1"/>
</dbReference>
<dbReference type="SUPFAM" id="SSF47031">
    <property type="entry name" value="Second domain of FERM"/>
    <property type="match status" value="1"/>
</dbReference>
<dbReference type="Pfam" id="PF09380">
    <property type="entry name" value="FERM_C"/>
    <property type="match status" value="1"/>
</dbReference>